<evidence type="ECO:0000259" key="2">
    <source>
        <dbReference type="Pfam" id="PF18912"/>
    </source>
</evidence>
<feature type="domain" description="Double zinc ribbon" evidence="2">
    <location>
        <begin position="28"/>
        <end position="81"/>
    </location>
</feature>
<dbReference type="Proteomes" id="UP000199046">
    <property type="component" value="Unassembled WGS sequence"/>
</dbReference>
<evidence type="ECO:0000313" key="3">
    <source>
        <dbReference type="EMBL" id="SFC05637.1"/>
    </source>
</evidence>
<dbReference type="STRING" id="402385.SAMN05421848_0379"/>
<dbReference type="InterPro" id="IPR029057">
    <property type="entry name" value="PRTase-like"/>
</dbReference>
<dbReference type="PANTHER" id="PTHR47505">
    <property type="entry name" value="DNA UTILIZATION PROTEIN YHGH"/>
    <property type="match status" value="1"/>
</dbReference>
<reference evidence="4" key="1">
    <citation type="submission" date="2016-10" db="EMBL/GenBank/DDBJ databases">
        <authorList>
            <person name="Varghese N."/>
            <person name="Submissions S."/>
        </authorList>
    </citation>
    <scope>NUCLEOTIDE SEQUENCE [LARGE SCALE GENOMIC DNA]</scope>
    <source>
        <strain evidence="4">DSM 23439</strain>
    </source>
</reference>
<dbReference type="RefSeq" id="WP_245742785.1">
    <property type="nucleotide sequence ID" value="NZ_FOLY01000001.1"/>
</dbReference>
<evidence type="ECO:0000313" key="4">
    <source>
        <dbReference type="Proteomes" id="UP000199046"/>
    </source>
</evidence>
<protein>
    <submittedName>
        <fullName evidence="3">ComF family protein</fullName>
    </submittedName>
</protein>
<sequence>MKNKPGYPLLAKGRGLTDRLNRMLVRAMPGHCHFCLAGISGDRPWCDTCFETLPWLESACPLCSEPRPTSVPADMPCGHCLKKRPDFDASRVPFLYEGEIARLIQRFKFSADRRAGHVLFQLMLHALVSRPGQIQAIVTADLHTSRARSRGFDQTLWLGRQIACALKVPLYRATRLRLTPTQRGLSRAARKRNVRHVYRVTSALPDSVVMLDDVMTTGATLEALSTACREAGAVHVGACAIARTPAARAI</sequence>
<dbReference type="PANTHER" id="PTHR47505:SF1">
    <property type="entry name" value="DNA UTILIZATION PROTEIN YHGH"/>
    <property type="match status" value="1"/>
</dbReference>
<dbReference type="Pfam" id="PF18912">
    <property type="entry name" value="DZR_2"/>
    <property type="match status" value="1"/>
</dbReference>
<proteinExistence type="inferred from homology"/>
<name>A0A1I1G1L9_9GAMM</name>
<keyword evidence="4" id="KW-1185">Reference proteome</keyword>
<gene>
    <name evidence="3" type="ORF">SAMN05421848_0379</name>
</gene>
<accession>A0A1I1G1L9</accession>
<dbReference type="EMBL" id="FOLY01000001">
    <property type="protein sequence ID" value="SFC05637.1"/>
    <property type="molecule type" value="Genomic_DNA"/>
</dbReference>
<evidence type="ECO:0000256" key="1">
    <source>
        <dbReference type="ARBA" id="ARBA00008007"/>
    </source>
</evidence>
<dbReference type="Gene3D" id="3.40.50.2020">
    <property type="match status" value="1"/>
</dbReference>
<dbReference type="SUPFAM" id="SSF53271">
    <property type="entry name" value="PRTase-like"/>
    <property type="match status" value="1"/>
</dbReference>
<comment type="similarity">
    <text evidence="1">Belongs to the ComF/GntX family.</text>
</comment>
<dbReference type="AlphaFoldDB" id="A0A1I1G1L9"/>
<dbReference type="InterPro" id="IPR044005">
    <property type="entry name" value="DZR_2"/>
</dbReference>
<dbReference type="InterPro" id="IPR000836">
    <property type="entry name" value="PRTase_dom"/>
</dbReference>
<dbReference type="CDD" id="cd06223">
    <property type="entry name" value="PRTases_typeI"/>
    <property type="match status" value="1"/>
</dbReference>
<organism evidence="3 4">
    <name type="scientific">Kushneria avicenniae</name>
    <dbReference type="NCBI Taxonomy" id="402385"/>
    <lineage>
        <taxon>Bacteria</taxon>
        <taxon>Pseudomonadati</taxon>
        <taxon>Pseudomonadota</taxon>
        <taxon>Gammaproteobacteria</taxon>
        <taxon>Oceanospirillales</taxon>
        <taxon>Halomonadaceae</taxon>
        <taxon>Kushneria</taxon>
    </lineage>
</organism>
<dbReference type="InterPro" id="IPR051910">
    <property type="entry name" value="ComF/GntX_DNA_util-trans"/>
</dbReference>